<keyword evidence="6" id="KW-0067">ATP-binding</keyword>
<comment type="catalytic activity">
    <reaction evidence="7">
        <text>riboflavin + ATP = FMN + ADP + H(+)</text>
        <dbReference type="Rhea" id="RHEA:14357"/>
        <dbReference type="ChEBI" id="CHEBI:15378"/>
        <dbReference type="ChEBI" id="CHEBI:30616"/>
        <dbReference type="ChEBI" id="CHEBI:57986"/>
        <dbReference type="ChEBI" id="CHEBI:58210"/>
        <dbReference type="ChEBI" id="CHEBI:456216"/>
        <dbReference type="EC" id="2.7.1.26"/>
    </reaction>
</comment>
<proteinExistence type="predicted"/>
<feature type="non-terminal residue" evidence="9">
    <location>
        <position position="1"/>
    </location>
</feature>
<keyword evidence="3" id="KW-0288">FMN</keyword>
<dbReference type="GO" id="GO:0009398">
    <property type="term" value="P:FMN biosynthetic process"/>
    <property type="evidence" value="ECO:0007669"/>
    <property type="project" value="TreeGrafter"/>
</dbReference>
<dbReference type="PANTHER" id="PTHR22749:SF6">
    <property type="entry name" value="RIBOFLAVIN KINASE"/>
    <property type="match status" value="1"/>
</dbReference>
<sequence>RPTFNKNADSRSIEVHIFDFSDDLYNKEITLVFAGKIRDEQKFSGVEALAKQLKRDKVAAIEILSINL</sequence>
<keyword evidence="2" id="KW-0285">Flavoprotein</keyword>
<evidence type="ECO:0000256" key="1">
    <source>
        <dbReference type="ARBA" id="ARBA00012105"/>
    </source>
</evidence>
<dbReference type="Pfam" id="PF01687">
    <property type="entry name" value="Flavokinase"/>
    <property type="match status" value="1"/>
</dbReference>
<evidence type="ECO:0000313" key="9">
    <source>
        <dbReference type="EMBL" id="HDR51776.1"/>
    </source>
</evidence>
<evidence type="ECO:0000256" key="6">
    <source>
        <dbReference type="ARBA" id="ARBA00022840"/>
    </source>
</evidence>
<dbReference type="AlphaFoldDB" id="A0A831LXU4"/>
<evidence type="ECO:0000259" key="8">
    <source>
        <dbReference type="SMART" id="SM00904"/>
    </source>
</evidence>
<comment type="caution">
    <text evidence="9">The sequence shown here is derived from an EMBL/GenBank/DDBJ whole genome shotgun (WGS) entry which is preliminary data.</text>
</comment>
<protein>
    <recommendedName>
        <fullName evidence="1">riboflavin kinase</fullName>
        <ecNumber evidence="1">2.7.1.26</ecNumber>
    </recommendedName>
</protein>
<keyword evidence="4" id="KW-0808">Transferase</keyword>
<dbReference type="InterPro" id="IPR023465">
    <property type="entry name" value="Riboflavin_kinase_dom_sf"/>
</dbReference>
<feature type="domain" description="Riboflavin kinase" evidence="8">
    <location>
        <begin position="1"/>
        <end position="65"/>
    </location>
</feature>
<dbReference type="GO" id="GO:0008531">
    <property type="term" value="F:riboflavin kinase activity"/>
    <property type="evidence" value="ECO:0007669"/>
    <property type="project" value="UniProtKB-EC"/>
</dbReference>
<evidence type="ECO:0000256" key="7">
    <source>
        <dbReference type="ARBA" id="ARBA00047880"/>
    </source>
</evidence>
<gene>
    <name evidence="9" type="ORF">ENN90_09205</name>
</gene>
<accession>A0A831LXU4</accession>
<organism evidence="9">
    <name type="scientific">Mariniphaga anaerophila</name>
    <dbReference type="NCBI Taxonomy" id="1484053"/>
    <lineage>
        <taxon>Bacteria</taxon>
        <taxon>Pseudomonadati</taxon>
        <taxon>Bacteroidota</taxon>
        <taxon>Bacteroidia</taxon>
        <taxon>Marinilabiliales</taxon>
        <taxon>Prolixibacteraceae</taxon>
        <taxon>Mariniphaga</taxon>
    </lineage>
</organism>
<dbReference type="Proteomes" id="UP000886047">
    <property type="component" value="Unassembled WGS sequence"/>
</dbReference>
<evidence type="ECO:0000256" key="5">
    <source>
        <dbReference type="ARBA" id="ARBA00022741"/>
    </source>
</evidence>
<reference evidence="9" key="1">
    <citation type="journal article" date="2020" name="mSystems">
        <title>Genome- and Community-Level Interaction Insights into Carbon Utilization and Element Cycling Functions of Hydrothermarchaeota in Hydrothermal Sediment.</title>
        <authorList>
            <person name="Zhou Z."/>
            <person name="Liu Y."/>
            <person name="Xu W."/>
            <person name="Pan J."/>
            <person name="Luo Z.H."/>
            <person name="Li M."/>
        </authorList>
    </citation>
    <scope>NUCLEOTIDE SEQUENCE [LARGE SCALE GENOMIC DNA]</scope>
    <source>
        <strain evidence="9">SpSt-1217</strain>
    </source>
</reference>
<dbReference type="Gene3D" id="2.40.30.30">
    <property type="entry name" value="Riboflavin kinase-like"/>
    <property type="match status" value="1"/>
</dbReference>
<dbReference type="EMBL" id="DSDK01000496">
    <property type="protein sequence ID" value="HDR51776.1"/>
    <property type="molecule type" value="Genomic_DNA"/>
</dbReference>
<keyword evidence="5" id="KW-0547">Nucleotide-binding</keyword>
<dbReference type="EC" id="2.7.1.26" evidence="1"/>
<dbReference type="SMART" id="SM00904">
    <property type="entry name" value="Flavokinase"/>
    <property type="match status" value="1"/>
</dbReference>
<dbReference type="InterPro" id="IPR015865">
    <property type="entry name" value="Riboflavin_kinase_bac/euk"/>
</dbReference>
<evidence type="ECO:0000256" key="2">
    <source>
        <dbReference type="ARBA" id="ARBA00022630"/>
    </source>
</evidence>
<evidence type="ECO:0000256" key="3">
    <source>
        <dbReference type="ARBA" id="ARBA00022643"/>
    </source>
</evidence>
<dbReference type="PANTHER" id="PTHR22749">
    <property type="entry name" value="RIBOFLAVIN KINASE/FMN ADENYLYLTRANSFERASE"/>
    <property type="match status" value="1"/>
</dbReference>
<dbReference type="GO" id="GO:0005524">
    <property type="term" value="F:ATP binding"/>
    <property type="evidence" value="ECO:0007669"/>
    <property type="project" value="UniProtKB-KW"/>
</dbReference>
<dbReference type="SUPFAM" id="SSF82114">
    <property type="entry name" value="Riboflavin kinase-like"/>
    <property type="match status" value="1"/>
</dbReference>
<dbReference type="InterPro" id="IPR023468">
    <property type="entry name" value="Riboflavin_kinase"/>
</dbReference>
<name>A0A831LXU4_9BACT</name>
<evidence type="ECO:0000256" key="4">
    <source>
        <dbReference type="ARBA" id="ARBA00022679"/>
    </source>
</evidence>
<dbReference type="GO" id="GO:0009231">
    <property type="term" value="P:riboflavin biosynthetic process"/>
    <property type="evidence" value="ECO:0007669"/>
    <property type="project" value="InterPro"/>
</dbReference>